<name>A0A4S4BWI0_9BACI</name>
<dbReference type="RefSeq" id="WP_136355122.1">
    <property type="nucleotide sequence ID" value="NZ_CP046266.1"/>
</dbReference>
<reference evidence="1 2" key="1">
    <citation type="submission" date="2019-04" db="EMBL/GenBank/DDBJ databases">
        <title>Bacillus sediminilitoris sp. nov., isolated from a tidal flat sediment on the East China Sea.</title>
        <authorList>
            <person name="Wei Y."/>
            <person name="Mao H."/>
            <person name="Fang J."/>
        </authorList>
    </citation>
    <scope>NUCLEOTIDE SEQUENCE [LARGE SCALE GENOMIC DNA]</scope>
    <source>
        <strain evidence="1 2">DSL-17</strain>
    </source>
</reference>
<dbReference type="OrthoDB" id="1675022at2"/>
<accession>A0A4S4BWI0</accession>
<organism evidence="1 2">
    <name type="scientific">Metabacillus sediminilitoris</name>
    <dbReference type="NCBI Taxonomy" id="2567941"/>
    <lineage>
        <taxon>Bacteria</taxon>
        <taxon>Bacillati</taxon>
        <taxon>Bacillota</taxon>
        <taxon>Bacilli</taxon>
        <taxon>Bacillales</taxon>
        <taxon>Bacillaceae</taxon>
        <taxon>Metabacillus</taxon>
    </lineage>
</organism>
<evidence type="ECO:0008006" key="3">
    <source>
        <dbReference type="Google" id="ProtNLM"/>
    </source>
</evidence>
<dbReference type="Proteomes" id="UP000310334">
    <property type="component" value="Unassembled WGS sequence"/>
</dbReference>
<evidence type="ECO:0000313" key="2">
    <source>
        <dbReference type="Proteomes" id="UP000310334"/>
    </source>
</evidence>
<proteinExistence type="predicted"/>
<protein>
    <recommendedName>
        <fullName evidence="3">SEC-C motif-containing protein</fullName>
    </recommendedName>
</protein>
<dbReference type="AlphaFoldDB" id="A0A4S4BWI0"/>
<gene>
    <name evidence="1" type="ORF">E6W99_14620</name>
</gene>
<dbReference type="EMBL" id="SSNT01000010">
    <property type="protein sequence ID" value="THF78950.1"/>
    <property type="molecule type" value="Genomic_DNA"/>
</dbReference>
<comment type="caution">
    <text evidence="1">The sequence shown here is derived from an EMBL/GenBank/DDBJ whole genome shotgun (WGS) entry which is preliminary data.</text>
</comment>
<keyword evidence="2" id="KW-1185">Reference proteome</keyword>
<dbReference type="SUPFAM" id="SSF103642">
    <property type="entry name" value="Sec-C motif"/>
    <property type="match status" value="1"/>
</dbReference>
<evidence type="ECO:0000313" key="1">
    <source>
        <dbReference type="EMBL" id="THF78950.1"/>
    </source>
</evidence>
<sequence>MTNLKLTKEKPIVCSVITELQAAKIAKICQDYGIQSFIKLKPFVDISQLKKAVKAKMKERLYDPCPCGKGRKFKFCCYKNEINIEL</sequence>